<gene>
    <name evidence="1" type="ORF">ETD85_01690</name>
</gene>
<proteinExistence type="predicted"/>
<comment type="caution">
    <text evidence="1">The sequence shown here is derived from an EMBL/GenBank/DDBJ whole genome shotgun (WGS) entry which is preliminary data.</text>
</comment>
<name>A0A5S4H2M7_9ACTN</name>
<sequence length="260" mass="28404">MASWARRYRSGDYVPVWNEMRAFGSAGVPSSLREDAEDVARETMRRVAVNADVLVDRLWSAGYRFACPDAVRQPPTTADFDAIAKAESILGPLPVALRACLEVVGVVDLCGDGGTLLPHVRYHEPPGEPWDCGPDPLVLHSGVMLRDMLDSAVGDLSLGCACTDPEEDEQCRFHEDGFFFDIAPDAAAKANYSGGGHGVHLPNADPDPLVEGTTAEEPISLVEYLRCSLWWGGFPGYRDRPVHVQVPELIGRLSNRLLEF</sequence>
<dbReference type="AlphaFoldDB" id="A0A5S4H2M7"/>
<evidence type="ECO:0000313" key="1">
    <source>
        <dbReference type="EMBL" id="TMR39387.1"/>
    </source>
</evidence>
<dbReference type="OrthoDB" id="1333924at2"/>
<organism evidence="1 2">
    <name type="scientific">Nonomuraea zeae</name>
    <dbReference type="NCBI Taxonomy" id="1642303"/>
    <lineage>
        <taxon>Bacteria</taxon>
        <taxon>Bacillati</taxon>
        <taxon>Actinomycetota</taxon>
        <taxon>Actinomycetes</taxon>
        <taxon>Streptosporangiales</taxon>
        <taxon>Streptosporangiaceae</taxon>
        <taxon>Nonomuraea</taxon>
    </lineage>
</organism>
<dbReference type="Proteomes" id="UP000306628">
    <property type="component" value="Unassembled WGS sequence"/>
</dbReference>
<dbReference type="EMBL" id="VCKX01000003">
    <property type="protein sequence ID" value="TMR39387.1"/>
    <property type="molecule type" value="Genomic_DNA"/>
</dbReference>
<reference evidence="1 2" key="1">
    <citation type="submission" date="2019-05" db="EMBL/GenBank/DDBJ databases">
        <title>Draft genome sequence of Nonomuraea zeae DSM 100528.</title>
        <authorList>
            <person name="Saricaoglu S."/>
            <person name="Isik K."/>
        </authorList>
    </citation>
    <scope>NUCLEOTIDE SEQUENCE [LARGE SCALE GENOMIC DNA]</scope>
    <source>
        <strain evidence="1 2">DSM 100528</strain>
    </source>
</reference>
<accession>A0A5S4H2M7</accession>
<keyword evidence="2" id="KW-1185">Reference proteome</keyword>
<dbReference type="RefSeq" id="WP_138687775.1">
    <property type="nucleotide sequence ID" value="NZ_JBHSAZ010000068.1"/>
</dbReference>
<evidence type="ECO:0000313" key="2">
    <source>
        <dbReference type="Proteomes" id="UP000306628"/>
    </source>
</evidence>
<protein>
    <submittedName>
        <fullName evidence="1">Uncharacterized protein</fullName>
    </submittedName>
</protein>